<sequence>MISVIIPTYKRSSRLPIAIESVLGQTYSPLEIIVVDDNDDNEYRKETKSVLKKYISQNKITYIQHKSNQGGCVARNTGAFAAKGEYIAFLDDDDFYEPTKLEEQINFLNNNPQLDACMCSMFRIDENNKQIESRENTARGETLKEAILDGNLFTSMLLIKKNIFLKLEGFSEIPRFQDKYFHYKFLNLGYKIGVLNKQLLTLVEHSGLRISYLGAKKIIKSLDLLAEFEKSNKEKFTNQEIKFLKYRRYIKISEVLCEGRFNEKIKSLIYIVKAFIYASTKHYQYIGLLTLKSLTPNAIIKLKTKRDDS</sequence>
<dbReference type="InterPro" id="IPR001173">
    <property type="entry name" value="Glyco_trans_2-like"/>
</dbReference>
<dbReference type="EMBL" id="CP012898">
    <property type="protein sequence ID" value="ALJ04027.1"/>
    <property type="molecule type" value="Genomic_DNA"/>
</dbReference>
<proteinExistence type="predicted"/>
<feature type="domain" description="Glycosyltransferase 2-like" evidence="1">
    <location>
        <begin position="3"/>
        <end position="143"/>
    </location>
</feature>
<dbReference type="CDD" id="cd00761">
    <property type="entry name" value="Glyco_tranf_GTA_type"/>
    <property type="match status" value="1"/>
</dbReference>
<dbReference type="GO" id="GO:0016740">
    <property type="term" value="F:transferase activity"/>
    <property type="evidence" value="ECO:0007669"/>
    <property type="project" value="UniProtKB-KW"/>
</dbReference>
<dbReference type="AlphaFoldDB" id="A0A0P0CDL5"/>
<evidence type="ECO:0000259" key="1">
    <source>
        <dbReference type="Pfam" id="PF00535"/>
    </source>
</evidence>
<keyword evidence="2" id="KW-0808">Transferase</keyword>
<dbReference type="PANTHER" id="PTHR43685">
    <property type="entry name" value="GLYCOSYLTRANSFERASE"/>
    <property type="match status" value="1"/>
</dbReference>
<reference evidence="2 3" key="1">
    <citation type="submission" date="2015-10" db="EMBL/GenBank/DDBJ databases">
        <authorList>
            <person name="Gilbert D.G."/>
        </authorList>
    </citation>
    <scope>NUCLEOTIDE SEQUENCE [LARGE SCALE GENOMIC DNA]</scope>
    <source>
        <strain evidence="3">HZ-22</strain>
    </source>
</reference>
<dbReference type="InterPro" id="IPR029044">
    <property type="entry name" value="Nucleotide-diphossugar_trans"/>
</dbReference>
<gene>
    <name evidence="2" type="ORF">APS56_02145</name>
</gene>
<dbReference type="Proteomes" id="UP000057981">
    <property type="component" value="Chromosome"/>
</dbReference>
<protein>
    <submittedName>
        <fullName evidence="2">Glycosyl transferase family 2</fullName>
    </submittedName>
</protein>
<dbReference type="Gene3D" id="3.90.550.10">
    <property type="entry name" value="Spore Coat Polysaccharide Biosynthesis Protein SpsA, Chain A"/>
    <property type="match status" value="1"/>
</dbReference>
<dbReference type="SUPFAM" id="SSF53448">
    <property type="entry name" value="Nucleotide-diphospho-sugar transferases"/>
    <property type="match status" value="1"/>
</dbReference>
<dbReference type="InterPro" id="IPR050834">
    <property type="entry name" value="Glycosyltransf_2"/>
</dbReference>
<name>A0A0P0CDL5_9FLAO</name>
<accession>A0A0P0CDL5</accession>
<dbReference type="STRING" id="1736674.APS56_02145"/>
<evidence type="ECO:0000313" key="2">
    <source>
        <dbReference type="EMBL" id="ALJ04027.1"/>
    </source>
</evidence>
<dbReference type="PANTHER" id="PTHR43685:SF2">
    <property type="entry name" value="GLYCOSYLTRANSFERASE 2-LIKE DOMAIN-CONTAINING PROTEIN"/>
    <property type="match status" value="1"/>
</dbReference>
<dbReference type="Pfam" id="PF00535">
    <property type="entry name" value="Glycos_transf_2"/>
    <property type="match status" value="1"/>
</dbReference>
<keyword evidence="3" id="KW-1185">Reference proteome</keyword>
<dbReference type="RefSeq" id="WP_054724348.1">
    <property type="nucleotide sequence ID" value="NZ_CP012898.1"/>
</dbReference>
<dbReference type="KEGG" id="ahz:APS56_02145"/>
<dbReference type="OrthoDB" id="597270at2"/>
<organism evidence="2 3">
    <name type="scientific">Pseudalgibacter alginicilyticus</name>
    <dbReference type="NCBI Taxonomy" id="1736674"/>
    <lineage>
        <taxon>Bacteria</taxon>
        <taxon>Pseudomonadati</taxon>
        <taxon>Bacteroidota</taxon>
        <taxon>Flavobacteriia</taxon>
        <taxon>Flavobacteriales</taxon>
        <taxon>Flavobacteriaceae</taxon>
        <taxon>Pseudalgibacter</taxon>
    </lineage>
</organism>
<evidence type="ECO:0000313" key="3">
    <source>
        <dbReference type="Proteomes" id="UP000057981"/>
    </source>
</evidence>